<comment type="caution">
    <text evidence="10">The sequence shown here is derived from an EMBL/GenBank/DDBJ whole genome shotgun (WGS) entry which is preliminary data.</text>
</comment>
<sequence>MTKKRLVVALGREAFGAIIPEQKKAVKRAAKAIADLVEAKYQIIITHSNGPQVGMLHTAMTEFSRLDNAYTVAPMSVCGALSQGYIGYDLQNAIRSELLERGIYKPVSTIITQVRVDPFDEAFHHPTKVIGRYMTKDEAAIEEEKGNYVMKEEKGFRRVVATPKPIDIYEIDAIKALSDANQLVIACGGGGIPVLEQGTHLRGASAVIEKDTASAKLADMLDADEILFLTGVEKVCLNYHTPEETTLNTITVEEAKNYVREGHFPETSMLPKIEASIEFVSKKPGRKAVITHLDKAKDAMLEKTGTIIVNS</sequence>
<dbReference type="Proteomes" id="UP000216411">
    <property type="component" value="Unassembled WGS sequence"/>
</dbReference>
<dbReference type="PRINTS" id="PR01469">
    <property type="entry name" value="CARBMTKINASE"/>
</dbReference>
<comment type="similarity">
    <text evidence="2 7">Belongs to the carbamate kinase family.</text>
</comment>
<evidence type="ECO:0000256" key="7">
    <source>
        <dbReference type="PIRNR" id="PIRNR000723"/>
    </source>
</evidence>
<evidence type="ECO:0000313" key="9">
    <source>
        <dbReference type="EMBL" id="PXV86244.1"/>
    </source>
</evidence>
<dbReference type="OrthoDB" id="9766717at2"/>
<dbReference type="NCBIfam" id="NF009007">
    <property type="entry name" value="PRK12352.1"/>
    <property type="match status" value="1"/>
</dbReference>
<protein>
    <recommendedName>
        <fullName evidence="3 7">Carbamate kinase</fullName>
    </recommendedName>
</protein>
<dbReference type="InterPro" id="IPR003964">
    <property type="entry name" value="Carb_kinase"/>
</dbReference>
<comment type="pathway">
    <text evidence="1">Metabolic intermediate metabolism; carbamoyl phosphate degradation; CO(2) and NH(3) from carbamoyl phosphate: step 1/1.</text>
</comment>
<dbReference type="AlphaFoldDB" id="A0A255INA5"/>
<keyword evidence="11" id="KW-1185">Reference proteome</keyword>
<evidence type="ECO:0000313" key="10">
    <source>
        <dbReference type="EMBL" id="RDY31581.1"/>
    </source>
</evidence>
<evidence type="ECO:0000256" key="5">
    <source>
        <dbReference type="ARBA" id="ARBA00022777"/>
    </source>
</evidence>
<evidence type="ECO:0000259" key="8">
    <source>
        <dbReference type="Pfam" id="PF00696"/>
    </source>
</evidence>
<proteinExistence type="inferred from homology"/>
<evidence type="ECO:0000313" key="12">
    <source>
        <dbReference type="Proteomes" id="UP000247523"/>
    </source>
</evidence>
<dbReference type="SUPFAM" id="SSF53633">
    <property type="entry name" value="Carbamate kinase-like"/>
    <property type="match status" value="1"/>
</dbReference>
<evidence type="ECO:0000256" key="1">
    <source>
        <dbReference type="ARBA" id="ARBA00005118"/>
    </source>
</evidence>
<dbReference type="InterPro" id="IPR001048">
    <property type="entry name" value="Asp/Glu/Uridylate_kinase"/>
</dbReference>
<keyword evidence="4 7" id="KW-0808">Transferase</keyword>
<dbReference type="EMBL" id="QICS01000013">
    <property type="protein sequence ID" value="PXV86244.1"/>
    <property type="molecule type" value="Genomic_DNA"/>
</dbReference>
<dbReference type="EMBL" id="NOKA02000013">
    <property type="protein sequence ID" value="RDY31581.1"/>
    <property type="molecule type" value="Genomic_DNA"/>
</dbReference>
<dbReference type="Gene3D" id="3.40.1160.10">
    <property type="entry name" value="Acetylglutamate kinase-like"/>
    <property type="match status" value="1"/>
</dbReference>
<dbReference type="CDD" id="cd04235">
    <property type="entry name" value="AAK_CK"/>
    <property type="match status" value="1"/>
</dbReference>
<dbReference type="GO" id="GO:0008804">
    <property type="term" value="F:carbamate kinase activity"/>
    <property type="evidence" value="ECO:0007669"/>
    <property type="project" value="UniProtKB-EC"/>
</dbReference>
<dbReference type="PANTHER" id="PTHR30409:SF1">
    <property type="entry name" value="CARBAMATE KINASE-RELATED"/>
    <property type="match status" value="1"/>
</dbReference>
<dbReference type="GO" id="GO:0005829">
    <property type="term" value="C:cytosol"/>
    <property type="evidence" value="ECO:0007669"/>
    <property type="project" value="TreeGrafter"/>
</dbReference>
<accession>A0A255INA5</accession>
<reference evidence="10" key="3">
    <citation type="submission" date="2018-07" db="EMBL/GenBank/DDBJ databases">
        <authorList>
            <person name="Quirk P.G."/>
            <person name="Krulwich T.A."/>
        </authorList>
    </citation>
    <scope>NUCLEOTIDE SEQUENCE</scope>
    <source>
        <strain evidence="10">CCRI-19302</strain>
    </source>
</reference>
<dbReference type="Proteomes" id="UP000247523">
    <property type="component" value="Unassembled WGS sequence"/>
</dbReference>
<organism evidence="10 11">
    <name type="scientific">Lachnotalea glycerini</name>
    <dbReference type="NCBI Taxonomy" id="1763509"/>
    <lineage>
        <taxon>Bacteria</taxon>
        <taxon>Bacillati</taxon>
        <taxon>Bacillota</taxon>
        <taxon>Clostridia</taxon>
        <taxon>Lachnospirales</taxon>
        <taxon>Lachnospiraceae</taxon>
        <taxon>Lachnotalea</taxon>
    </lineage>
</organism>
<dbReference type="PANTHER" id="PTHR30409">
    <property type="entry name" value="CARBAMATE KINASE"/>
    <property type="match status" value="1"/>
</dbReference>
<feature type="domain" description="Aspartate/glutamate/uridylate kinase" evidence="8">
    <location>
        <begin position="5"/>
        <end position="290"/>
    </location>
</feature>
<comment type="catalytic activity">
    <reaction evidence="6">
        <text>hydrogencarbonate + NH4(+) + ATP = carbamoyl phosphate + ADP + H2O + H(+)</text>
        <dbReference type="Rhea" id="RHEA:10152"/>
        <dbReference type="ChEBI" id="CHEBI:15377"/>
        <dbReference type="ChEBI" id="CHEBI:15378"/>
        <dbReference type="ChEBI" id="CHEBI:17544"/>
        <dbReference type="ChEBI" id="CHEBI:28938"/>
        <dbReference type="ChEBI" id="CHEBI:30616"/>
        <dbReference type="ChEBI" id="CHEBI:58228"/>
        <dbReference type="ChEBI" id="CHEBI:456216"/>
        <dbReference type="EC" id="2.7.2.2"/>
    </reaction>
</comment>
<reference evidence="10 11" key="1">
    <citation type="journal article" date="2017" name="Genome Announc.">
        <title>Draft Genome Sequence of a Sporulating and Motile Strain of Lachnotalea glycerini Isolated from Water in Quebec City, Canada.</title>
        <authorList>
            <person name="Maheux A.F."/>
            <person name="Boudreau D.K."/>
            <person name="Berube E."/>
            <person name="Boissinot M."/>
            <person name="Raymond F."/>
            <person name="Brodeur S."/>
            <person name="Corbeil J."/>
            <person name="Isabel S."/>
            <person name="Omar R.F."/>
            <person name="Bergeron M.G."/>
        </authorList>
    </citation>
    <scope>NUCLEOTIDE SEQUENCE [LARGE SCALE GENOMIC DNA]</scope>
    <source>
        <strain evidence="10 11">CCRI-19302</strain>
    </source>
</reference>
<evidence type="ECO:0000256" key="2">
    <source>
        <dbReference type="ARBA" id="ARBA00011066"/>
    </source>
</evidence>
<dbReference type="Pfam" id="PF00696">
    <property type="entry name" value="AA_kinase"/>
    <property type="match status" value="1"/>
</dbReference>
<evidence type="ECO:0000313" key="11">
    <source>
        <dbReference type="Proteomes" id="UP000216411"/>
    </source>
</evidence>
<dbReference type="GO" id="GO:0019546">
    <property type="term" value="P:L-arginine deiminase pathway"/>
    <property type="evidence" value="ECO:0007669"/>
    <property type="project" value="TreeGrafter"/>
</dbReference>
<dbReference type="PIRSF" id="PIRSF000723">
    <property type="entry name" value="Carbamate_kin"/>
    <property type="match status" value="1"/>
</dbReference>
<gene>
    <name evidence="9" type="ORF">C8E03_11329</name>
    <name evidence="10" type="ORF">CG710_008950</name>
</gene>
<keyword evidence="5 7" id="KW-0418">Kinase</keyword>
<dbReference type="InterPro" id="IPR036393">
    <property type="entry name" value="AceGlu_kinase-like_sf"/>
</dbReference>
<evidence type="ECO:0000256" key="3">
    <source>
        <dbReference type="ARBA" id="ARBA00013070"/>
    </source>
</evidence>
<reference evidence="9 12" key="2">
    <citation type="submission" date="2018-05" db="EMBL/GenBank/DDBJ databases">
        <title>Genomic Encyclopedia of Type Strains, Phase IV (KMG-IV): sequencing the most valuable type-strain genomes for metagenomic binning, comparative biology and taxonomic classification.</title>
        <authorList>
            <person name="Goeker M."/>
        </authorList>
    </citation>
    <scope>NUCLEOTIDE SEQUENCE [LARGE SCALE GENOMIC DNA]</scope>
    <source>
        <strain evidence="9 12">DSM 28816</strain>
    </source>
</reference>
<evidence type="ECO:0000256" key="4">
    <source>
        <dbReference type="ARBA" id="ARBA00022679"/>
    </source>
</evidence>
<name>A0A255INA5_9FIRM</name>
<evidence type="ECO:0000256" key="6">
    <source>
        <dbReference type="ARBA" id="ARBA00048467"/>
    </source>
</evidence>
<dbReference type="RefSeq" id="WP_094377070.1">
    <property type="nucleotide sequence ID" value="NZ_NOKA02000013.1"/>
</dbReference>
<dbReference type="UniPathway" id="UPA00996">
    <property type="reaction ID" value="UER00366"/>
</dbReference>